<evidence type="ECO:0000256" key="2">
    <source>
        <dbReference type="ARBA" id="ARBA00022741"/>
    </source>
</evidence>
<dbReference type="SMART" id="SM00962">
    <property type="entry name" value="SRP54"/>
    <property type="match status" value="1"/>
</dbReference>
<dbReference type="InterPro" id="IPR027417">
    <property type="entry name" value="P-loop_NTPase"/>
</dbReference>
<dbReference type="OrthoDB" id="9804720at2"/>
<dbReference type="Gene3D" id="1.20.120.140">
    <property type="entry name" value="Signal recognition particle SRP54, nucleotide-binding domain"/>
    <property type="match status" value="1"/>
</dbReference>
<dbReference type="SMART" id="SM00963">
    <property type="entry name" value="SRP54_N"/>
    <property type="match status" value="1"/>
</dbReference>
<evidence type="ECO:0000256" key="4">
    <source>
        <dbReference type="ARBA" id="ARBA00022884"/>
    </source>
</evidence>
<dbReference type="SUPFAM" id="SSF52540">
    <property type="entry name" value="P-loop containing nucleoside triphosphate hydrolases"/>
    <property type="match status" value="1"/>
</dbReference>
<dbReference type="PANTHER" id="PTHR11564:SF5">
    <property type="entry name" value="SIGNAL RECOGNITION PARTICLE SUBUNIT SRP54"/>
    <property type="match status" value="1"/>
</dbReference>
<dbReference type="FunFam" id="3.40.50.300:FF:000022">
    <property type="entry name" value="Signal recognition particle 54 kDa subunit"/>
    <property type="match status" value="1"/>
</dbReference>
<keyword evidence="5 9" id="KW-0342">GTP-binding</keyword>
<dbReference type="EC" id="3.6.5.4" evidence="9"/>
<evidence type="ECO:0000256" key="5">
    <source>
        <dbReference type="ARBA" id="ARBA00023134"/>
    </source>
</evidence>
<comment type="domain">
    <text evidence="9">Composed of three domains: the N-terminal N domain, which is responsible for interactions with the ribosome, the central G domain, which binds GTP, and the C-terminal M domain, which binds the RNA and the signal sequence of the RNC.</text>
</comment>
<dbReference type="HAMAP" id="MF_00306">
    <property type="entry name" value="SRP54"/>
    <property type="match status" value="1"/>
</dbReference>
<dbReference type="InterPro" id="IPR003593">
    <property type="entry name" value="AAA+_ATPase"/>
</dbReference>
<reference evidence="13" key="1">
    <citation type="submission" date="2017-06" db="EMBL/GenBank/DDBJ databases">
        <authorList>
            <person name="Varghese N."/>
            <person name="Submissions S."/>
        </authorList>
    </citation>
    <scope>NUCLEOTIDE SEQUENCE [LARGE SCALE GENOMIC DNA]</scope>
    <source>
        <strain evidence="13">JAD2</strain>
    </source>
</reference>
<dbReference type="Gene3D" id="1.10.260.30">
    <property type="entry name" value="Signal recognition particle, SRP54 subunit, M-domain"/>
    <property type="match status" value="1"/>
</dbReference>
<comment type="similarity">
    <text evidence="1 9">Belongs to the GTP-binding SRP family. SRP54 subfamily.</text>
</comment>
<keyword evidence="7 9" id="KW-0687">Ribonucleoprotein</keyword>
<feature type="domain" description="SRP54-type proteins GTP-binding" evidence="11">
    <location>
        <begin position="267"/>
        <end position="280"/>
    </location>
</feature>
<dbReference type="InParanoid" id="A0A212R206"/>
<dbReference type="InterPro" id="IPR036891">
    <property type="entry name" value="Signal_recog_part_SRP54_M_sf"/>
</dbReference>
<comment type="function">
    <text evidence="9">Involved in targeting and insertion of nascent membrane proteins into the cytoplasmic membrane. Binds to the hydrophobic signal sequence of the ribosome-nascent chain (RNC) as it emerges from the ribosomes. The SRP-RNC complex is then targeted to the cytoplasmic membrane where it interacts with the SRP receptor FtsY.</text>
</comment>
<comment type="catalytic activity">
    <reaction evidence="8 9">
        <text>GTP + H2O = GDP + phosphate + H(+)</text>
        <dbReference type="Rhea" id="RHEA:19669"/>
        <dbReference type="ChEBI" id="CHEBI:15377"/>
        <dbReference type="ChEBI" id="CHEBI:15378"/>
        <dbReference type="ChEBI" id="CHEBI:37565"/>
        <dbReference type="ChEBI" id="CHEBI:43474"/>
        <dbReference type="ChEBI" id="CHEBI:58189"/>
        <dbReference type="EC" id="3.6.5.4"/>
    </reaction>
</comment>
<dbReference type="GO" id="GO:0003924">
    <property type="term" value="F:GTPase activity"/>
    <property type="evidence" value="ECO:0007669"/>
    <property type="project" value="UniProtKB-UniRule"/>
</dbReference>
<keyword evidence="9" id="KW-0963">Cytoplasm</keyword>
<evidence type="ECO:0000256" key="7">
    <source>
        <dbReference type="ARBA" id="ARBA00023274"/>
    </source>
</evidence>
<evidence type="ECO:0000313" key="12">
    <source>
        <dbReference type="EMBL" id="SNB66043.1"/>
    </source>
</evidence>
<evidence type="ECO:0000313" key="13">
    <source>
        <dbReference type="Proteomes" id="UP000197025"/>
    </source>
</evidence>
<sequence>MFEGLTQKFQQIFDRLGRRGVLTEADVDAALREIRLALLEADVHYTVVRDFLARVRERAVGAEVLRSLTPAQQVVKIVYEELVKTLGSPAPLHLAGSPPHGVMLVGLQGSGKTTTAAKLALRMRKAGQRPLLVAADVYRPAAIDQLELLGKQLNIPVYREGPEANPVDIARRAMRFARDHGHTLVILDTAGRLHIDEEMMAELEAIRAAIRPEEILLVVDAMTGQDAVRAAEAFHRRLSLTGLILTKLDGDARGGAAISIRAVTGVPIKFIGVGEKPDQLEPFQPERLASRILGMGDVLALIERAQEAVEAEKAAEMARKLSRAEFTLEDFREQLRMLRKMGPLSQLLELLPGYGQMARMLSPEEADRQFKRIEAIINSMTPEERRNPEILNASRKRRIARGSGTTVQEVNQLLNEFRQLQRLMKQMKAGRGGFPFPFFR</sequence>
<evidence type="ECO:0000256" key="1">
    <source>
        <dbReference type="ARBA" id="ARBA00005450"/>
    </source>
</evidence>
<feature type="binding site" evidence="9">
    <location>
        <begin position="246"/>
        <end position="249"/>
    </location>
    <ligand>
        <name>GTP</name>
        <dbReference type="ChEBI" id="CHEBI:37565"/>
    </ligand>
</feature>
<dbReference type="InterPro" id="IPR022941">
    <property type="entry name" value="SRP54"/>
</dbReference>
<dbReference type="EMBL" id="FYEK01000028">
    <property type="protein sequence ID" value="SNB66043.1"/>
    <property type="molecule type" value="Genomic_DNA"/>
</dbReference>
<dbReference type="GO" id="GO:0048500">
    <property type="term" value="C:signal recognition particle"/>
    <property type="evidence" value="ECO:0007669"/>
    <property type="project" value="UniProtKB-UniRule"/>
</dbReference>
<keyword evidence="3 9" id="KW-0378">Hydrolase</keyword>
<dbReference type="NCBIfam" id="TIGR00959">
    <property type="entry name" value="ffh"/>
    <property type="match status" value="1"/>
</dbReference>
<dbReference type="InterPro" id="IPR004780">
    <property type="entry name" value="SRP"/>
</dbReference>
<dbReference type="Pfam" id="PF00448">
    <property type="entry name" value="SRP54"/>
    <property type="match status" value="1"/>
</dbReference>
<dbReference type="RefSeq" id="WP_088571309.1">
    <property type="nucleotide sequence ID" value="NZ_FYEK01000028.1"/>
</dbReference>
<dbReference type="GO" id="GO:0005525">
    <property type="term" value="F:GTP binding"/>
    <property type="evidence" value="ECO:0007669"/>
    <property type="project" value="UniProtKB-UniRule"/>
</dbReference>
<evidence type="ECO:0000256" key="10">
    <source>
        <dbReference type="SAM" id="Coils"/>
    </source>
</evidence>
<dbReference type="Proteomes" id="UP000197025">
    <property type="component" value="Unassembled WGS sequence"/>
</dbReference>
<comment type="subunit">
    <text evidence="9">Part of the signal recognition particle protein translocation system, which is composed of SRP and FtsY.</text>
</comment>
<keyword evidence="13" id="KW-1185">Reference proteome</keyword>
<dbReference type="Pfam" id="PF02881">
    <property type="entry name" value="SRP54_N"/>
    <property type="match status" value="1"/>
</dbReference>
<feature type="coiled-coil region" evidence="10">
    <location>
        <begin position="314"/>
        <end position="341"/>
    </location>
</feature>
<keyword evidence="10" id="KW-0175">Coiled coil</keyword>
<dbReference type="SMART" id="SM00382">
    <property type="entry name" value="AAA"/>
    <property type="match status" value="1"/>
</dbReference>
<dbReference type="PANTHER" id="PTHR11564">
    <property type="entry name" value="SIGNAL RECOGNITION PARTICLE 54K PROTEIN SRP54"/>
    <property type="match status" value="1"/>
</dbReference>
<keyword evidence="4 9" id="KW-0694">RNA-binding</keyword>
<dbReference type="InterPro" id="IPR004125">
    <property type="entry name" value="Signal_recog_particle_SRP54_M"/>
</dbReference>
<dbReference type="InterPro" id="IPR013822">
    <property type="entry name" value="Signal_recog_particl_SRP54_hlx"/>
</dbReference>
<comment type="subcellular location">
    <subcellularLocation>
        <location evidence="9">Cytoplasm</location>
    </subcellularLocation>
    <text evidence="9">The SRP-RNC complex is targeted to the cytoplasmic membrane.</text>
</comment>
<protein>
    <recommendedName>
        <fullName evidence="9">Signal recognition particle protein</fullName>
        <ecNumber evidence="9">3.6.5.4</ecNumber>
    </recommendedName>
    <alternativeName>
        <fullName evidence="9">Fifty-four homolog</fullName>
    </alternativeName>
</protein>
<dbReference type="CDD" id="cd18539">
    <property type="entry name" value="SRP_G"/>
    <property type="match status" value="1"/>
</dbReference>
<dbReference type="AlphaFoldDB" id="A0A212R206"/>
<evidence type="ECO:0000256" key="8">
    <source>
        <dbReference type="ARBA" id="ARBA00048027"/>
    </source>
</evidence>
<dbReference type="Pfam" id="PF02978">
    <property type="entry name" value="SRP_SPB"/>
    <property type="match status" value="1"/>
</dbReference>
<dbReference type="GO" id="GO:0008312">
    <property type="term" value="F:7S RNA binding"/>
    <property type="evidence" value="ECO:0007669"/>
    <property type="project" value="InterPro"/>
</dbReference>
<keyword evidence="6 9" id="KW-0733">Signal recognition particle</keyword>
<feature type="binding site" evidence="9">
    <location>
        <begin position="106"/>
        <end position="113"/>
    </location>
    <ligand>
        <name>GTP</name>
        <dbReference type="ChEBI" id="CHEBI:37565"/>
    </ligand>
</feature>
<gene>
    <name evidence="9" type="primary">ffh</name>
    <name evidence="12" type="ORF">SAMN02746019_00000490</name>
</gene>
<dbReference type="InterPro" id="IPR000897">
    <property type="entry name" value="SRP54_GTPase_dom"/>
</dbReference>
<name>A0A212R206_9CHLR</name>
<evidence type="ECO:0000256" key="6">
    <source>
        <dbReference type="ARBA" id="ARBA00023135"/>
    </source>
</evidence>
<accession>A0A212R206</accession>
<evidence type="ECO:0000256" key="3">
    <source>
        <dbReference type="ARBA" id="ARBA00022801"/>
    </source>
</evidence>
<dbReference type="Gene3D" id="3.40.50.300">
    <property type="entry name" value="P-loop containing nucleotide triphosphate hydrolases"/>
    <property type="match status" value="1"/>
</dbReference>
<keyword evidence="2 9" id="KW-0547">Nucleotide-binding</keyword>
<dbReference type="SUPFAM" id="SSF47446">
    <property type="entry name" value="Signal peptide-binding domain"/>
    <property type="match status" value="1"/>
</dbReference>
<dbReference type="FunCoup" id="A0A212R206">
    <property type="interactions" value="475"/>
</dbReference>
<evidence type="ECO:0000259" key="11">
    <source>
        <dbReference type="PROSITE" id="PS00300"/>
    </source>
</evidence>
<dbReference type="InterPro" id="IPR042101">
    <property type="entry name" value="SRP54_N_sf"/>
</dbReference>
<proteinExistence type="inferred from homology"/>
<organism evidence="12 13">
    <name type="scientific">Thermoflexus hugenholtzii JAD2</name>
    <dbReference type="NCBI Taxonomy" id="877466"/>
    <lineage>
        <taxon>Bacteria</taxon>
        <taxon>Bacillati</taxon>
        <taxon>Chloroflexota</taxon>
        <taxon>Thermoflexia</taxon>
        <taxon>Thermoflexales</taxon>
        <taxon>Thermoflexaceae</taxon>
        <taxon>Thermoflexus</taxon>
    </lineage>
</organism>
<dbReference type="GO" id="GO:0006614">
    <property type="term" value="P:SRP-dependent cotranslational protein targeting to membrane"/>
    <property type="evidence" value="ECO:0007669"/>
    <property type="project" value="InterPro"/>
</dbReference>
<evidence type="ECO:0000256" key="9">
    <source>
        <dbReference type="HAMAP-Rule" id="MF_00306"/>
    </source>
</evidence>
<dbReference type="PROSITE" id="PS00300">
    <property type="entry name" value="SRP54"/>
    <property type="match status" value="1"/>
</dbReference>
<feature type="binding site" evidence="9">
    <location>
        <begin position="188"/>
        <end position="192"/>
    </location>
    <ligand>
        <name>GTP</name>
        <dbReference type="ChEBI" id="CHEBI:37565"/>
    </ligand>
</feature>